<comment type="caution">
    <text evidence="1">The sequence shown here is derived from an EMBL/GenBank/DDBJ whole genome shotgun (WGS) entry which is preliminary data.</text>
</comment>
<proteinExistence type="predicted"/>
<gene>
    <name evidence="1" type="ORF">Scaly_3080000</name>
</gene>
<dbReference type="Pfam" id="PF02992">
    <property type="entry name" value="Transposase_21"/>
    <property type="match status" value="1"/>
</dbReference>
<dbReference type="PANTHER" id="PTHR10775:SF185">
    <property type="entry name" value="OS08G0208400 PROTEIN"/>
    <property type="match status" value="1"/>
</dbReference>
<dbReference type="EMBL" id="JACGWM010000872">
    <property type="protein sequence ID" value="KAL0297898.1"/>
    <property type="molecule type" value="Genomic_DNA"/>
</dbReference>
<dbReference type="PANTHER" id="PTHR10775">
    <property type="entry name" value="OS08G0208400 PROTEIN"/>
    <property type="match status" value="1"/>
</dbReference>
<evidence type="ECO:0000313" key="1">
    <source>
        <dbReference type="EMBL" id="KAL0297898.1"/>
    </source>
</evidence>
<dbReference type="AlphaFoldDB" id="A0AAW2JUW6"/>
<name>A0AAW2JUW6_9LAMI</name>
<reference evidence="1" key="2">
    <citation type="journal article" date="2024" name="Plant">
        <title>Genomic evolution and insights into agronomic trait innovations of Sesamum species.</title>
        <authorList>
            <person name="Miao H."/>
            <person name="Wang L."/>
            <person name="Qu L."/>
            <person name="Liu H."/>
            <person name="Sun Y."/>
            <person name="Le M."/>
            <person name="Wang Q."/>
            <person name="Wei S."/>
            <person name="Zheng Y."/>
            <person name="Lin W."/>
            <person name="Duan Y."/>
            <person name="Cao H."/>
            <person name="Xiong S."/>
            <person name="Wang X."/>
            <person name="Wei L."/>
            <person name="Li C."/>
            <person name="Ma Q."/>
            <person name="Ju M."/>
            <person name="Zhao R."/>
            <person name="Li G."/>
            <person name="Mu C."/>
            <person name="Tian Q."/>
            <person name="Mei H."/>
            <person name="Zhang T."/>
            <person name="Gao T."/>
            <person name="Zhang H."/>
        </authorList>
    </citation>
    <scope>NUCLEOTIDE SEQUENCE</scope>
    <source>
        <strain evidence="1">KEN8</strain>
    </source>
</reference>
<sequence>MPEYYNWTSQGEGIVQDYIEAPSVPQVSKSTTTGHVEGVPNDGTRSCPVDAILSSYCYGGGPYDYDESGLRLYSSRTTVEHMTWHATHQTEEGSMYNPSDAEAWKHFDQMYPDFAEELHNVRLGLYAVGFAPHEELLQLWHVGVRTYGHATDRDFIMRATLMWTANDLTAYGMASGWSTVGVM</sequence>
<reference evidence="1" key="1">
    <citation type="submission" date="2020-06" db="EMBL/GenBank/DDBJ databases">
        <authorList>
            <person name="Li T."/>
            <person name="Hu X."/>
            <person name="Zhang T."/>
            <person name="Song X."/>
            <person name="Zhang H."/>
            <person name="Dai N."/>
            <person name="Sheng W."/>
            <person name="Hou X."/>
            <person name="Wei L."/>
        </authorList>
    </citation>
    <scope>NUCLEOTIDE SEQUENCE</scope>
    <source>
        <strain evidence="1">KEN8</strain>
        <tissue evidence="1">Leaf</tissue>
    </source>
</reference>
<protein>
    <submittedName>
        <fullName evidence="1">Uncharacterized protein</fullName>
    </submittedName>
</protein>
<organism evidence="1">
    <name type="scientific">Sesamum calycinum</name>
    <dbReference type="NCBI Taxonomy" id="2727403"/>
    <lineage>
        <taxon>Eukaryota</taxon>
        <taxon>Viridiplantae</taxon>
        <taxon>Streptophyta</taxon>
        <taxon>Embryophyta</taxon>
        <taxon>Tracheophyta</taxon>
        <taxon>Spermatophyta</taxon>
        <taxon>Magnoliopsida</taxon>
        <taxon>eudicotyledons</taxon>
        <taxon>Gunneridae</taxon>
        <taxon>Pentapetalae</taxon>
        <taxon>asterids</taxon>
        <taxon>lamiids</taxon>
        <taxon>Lamiales</taxon>
        <taxon>Pedaliaceae</taxon>
        <taxon>Sesamum</taxon>
    </lineage>
</organism>
<accession>A0AAW2JUW6</accession>
<dbReference type="InterPro" id="IPR004242">
    <property type="entry name" value="Transposase_21"/>
</dbReference>